<dbReference type="KEGG" id="lbt:AYR52_07110"/>
<reference evidence="1 2" key="1">
    <citation type="submission" date="2016-03" db="EMBL/GenBank/DDBJ databases">
        <title>Pediococcus and Lactobacillus from brewery environment - whole genome sequencing and assembly.</title>
        <authorList>
            <person name="Behr J."/>
            <person name="Geissler A.J."/>
            <person name="Vogel R.F."/>
        </authorList>
    </citation>
    <scope>NUCLEOTIDE SEQUENCE [LARGE SCALE GENOMIC DNA]</scope>
    <source>
        <strain evidence="1 2">TMW 1.1989</strain>
    </source>
</reference>
<dbReference type="OrthoDB" id="2329834at2"/>
<proteinExistence type="predicted"/>
<dbReference type="RefSeq" id="WP_068225381.1">
    <property type="nucleotide sequence ID" value="NZ_CP014873.1"/>
</dbReference>
<sequence length="93" mass="10984">MNIGLDPESTHSILEKIANKFIDLLMPLIKERLEQDELMTREELSKKILRCDPDTADKRYLSKPGFPYMQPSKRKIYSKKAVQKWIAENQIYN</sequence>
<dbReference type="AlphaFoldDB" id="A0A192H5Y6"/>
<dbReference type="Proteomes" id="UP000078582">
    <property type="component" value="Chromosome"/>
</dbReference>
<gene>
    <name evidence="1" type="ORF">AYR53_11835</name>
</gene>
<accession>A0A192H5Y6</accession>
<evidence type="ECO:0000313" key="1">
    <source>
        <dbReference type="EMBL" id="ANK63401.1"/>
    </source>
</evidence>
<name>A0A192H5Y6_9LACO</name>
<dbReference type="EMBL" id="CP014873">
    <property type="protein sequence ID" value="ANK63401.1"/>
    <property type="molecule type" value="Genomic_DNA"/>
</dbReference>
<dbReference type="GeneID" id="42982951"/>
<organism evidence="1 2">
    <name type="scientific">Loigolactobacillus backii</name>
    <dbReference type="NCBI Taxonomy" id="375175"/>
    <lineage>
        <taxon>Bacteria</taxon>
        <taxon>Bacillati</taxon>
        <taxon>Bacillota</taxon>
        <taxon>Bacilli</taxon>
        <taxon>Lactobacillales</taxon>
        <taxon>Lactobacillaceae</taxon>
        <taxon>Loigolactobacillus</taxon>
    </lineage>
</organism>
<keyword evidence="2" id="KW-1185">Reference proteome</keyword>
<protein>
    <submittedName>
        <fullName evidence="1">Uncharacterized protein</fullName>
    </submittedName>
</protein>
<evidence type="ECO:0000313" key="2">
    <source>
        <dbReference type="Proteomes" id="UP000078582"/>
    </source>
</evidence>
<dbReference type="STRING" id="375175.AYR53_11835"/>